<sequence length="528" mass="57122">MAVQEITEADNISGQDLAISNTPSPVEKQQNVANPDDPEAPSAEVSSKRQRMSDLFTIFCAGFALISDGYQNNLMNATNVVLTHLYKEYTSYYSTQVSNALLVGEILGQITIGLVCDYLGRKWAILITTALIVVGGILGTAASAGTPIGLFWFLTVARGITGFGTGGEYPASSVSASEAANEHTPKQRGPVFILVTNLPLSFGGPFVLSVFLIVLNAAGANHLNTVWRVCFGIGVIWPLSVSIALASFFAIANRNQVFYFRWKMLNSKLYRRGAIKKRVPYKLVIRYYWKTLIGTSGAWFLYDFVTFPNGIFSGLIISSVVKTKDIQTTIEWTLLLGSLALPGVFIGAFLCNRIGRKYTMMVGFSGYLIFGLIVGLAYDQVTKIVPLFVVLYGLMQSSGNLGPGDMLGLLSSEAYATSVRGTCYGISAALGKVGAAVGTEAFTRIQDNLGKRWTFIISAIAGISGILVTWFFIPNISGEDLQKGDEKFREYLVANGWDGTMGEDDLQAPAAKGISEEVVEELNEGKTT</sequence>
<evidence type="ECO:0000259" key="9">
    <source>
        <dbReference type="PROSITE" id="PS50850"/>
    </source>
</evidence>
<accession>A0A553HQ42</accession>
<proteinExistence type="inferred from homology"/>
<dbReference type="InterPro" id="IPR005828">
    <property type="entry name" value="MFS_sugar_transport-like"/>
</dbReference>
<evidence type="ECO:0000256" key="8">
    <source>
        <dbReference type="SAM" id="Phobius"/>
    </source>
</evidence>
<comment type="subcellular location">
    <subcellularLocation>
        <location evidence="1">Membrane</location>
        <topology evidence="1">Multi-pass membrane protein</topology>
    </subcellularLocation>
</comment>
<dbReference type="STRING" id="2512241.A0A553HQ42"/>
<feature type="region of interest" description="Disordered" evidence="7">
    <location>
        <begin position="1"/>
        <end position="48"/>
    </location>
</feature>
<dbReference type="GO" id="GO:0005886">
    <property type="term" value="C:plasma membrane"/>
    <property type="evidence" value="ECO:0007669"/>
    <property type="project" value="TreeGrafter"/>
</dbReference>
<evidence type="ECO:0000256" key="1">
    <source>
        <dbReference type="ARBA" id="ARBA00004141"/>
    </source>
</evidence>
<feature type="transmembrane region" description="Helical" evidence="8">
    <location>
        <begin position="332"/>
        <end position="351"/>
    </location>
</feature>
<organism evidence="10 11">
    <name type="scientific">Xylaria flabelliformis</name>
    <dbReference type="NCBI Taxonomy" id="2512241"/>
    <lineage>
        <taxon>Eukaryota</taxon>
        <taxon>Fungi</taxon>
        <taxon>Dikarya</taxon>
        <taxon>Ascomycota</taxon>
        <taxon>Pezizomycotina</taxon>
        <taxon>Sordariomycetes</taxon>
        <taxon>Xylariomycetidae</taxon>
        <taxon>Xylariales</taxon>
        <taxon>Xylariaceae</taxon>
        <taxon>Xylaria</taxon>
    </lineage>
</organism>
<comment type="similarity">
    <text evidence="2">Belongs to the major facilitator superfamily. Sugar transporter (TC 2.A.1.1) family.</text>
</comment>
<name>A0A553HQ42_9PEZI</name>
<feature type="domain" description="Major facilitator superfamily (MFS) profile" evidence="9">
    <location>
        <begin position="57"/>
        <end position="477"/>
    </location>
</feature>
<evidence type="ECO:0000256" key="2">
    <source>
        <dbReference type="ARBA" id="ARBA00010992"/>
    </source>
</evidence>
<dbReference type="SUPFAM" id="SSF103473">
    <property type="entry name" value="MFS general substrate transporter"/>
    <property type="match status" value="1"/>
</dbReference>
<keyword evidence="3" id="KW-0813">Transport</keyword>
<feature type="compositionally biased region" description="Polar residues" evidence="7">
    <location>
        <begin position="10"/>
        <end position="33"/>
    </location>
</feature>
<dbReference type="InterPro" id="IPR036259">
    <property type="entry name" value="MFS_trans_sf"/>
</dbReference>
<dbReference type="EMBL" id="VFLP01000059">
    <property type="protein sequence ID" value="TRX90067.1"/>
    <property type="molecule type" value="Genomic_DNA"/>
</dbReference>
<dbReference type="GO" id="GO:0046943">
    <property type="term" value="F:carboxylic acid transmembrane transporter activity"/>
    <property type="evidence" value="ECO:0007669"/>
    <property type="project" value="TreeGrafter"/>
</dbReference>
<dbReference type="OrthoDB" id="2153661at2759"/>
<dbReference type="PANTHER" id="PTHR23508">
    <property type="entry name" value="CARBOXYLIC ACID TRANSPORTER PROTEIN HOMOLOG"/>
    <property type="match status" value="1"/>
</dbReference>
<dbReference type="Gene3D" id="1.20.1250.20">
    <property type="entry name" value="MFS general substrate transporter like domains"/>
    <property type="match status" value="1"/>
</dbReference>
<feature type="transmembrane region" description="Helical" evidence="8">
    <location>
        <begin position="358"/>
        <end position="378"/>
    </location>
</feature>
<evidence type="ECO:0000256" key="6">
    <source>
        <dbReference type="ARBA" id="ARBA00023136"/>
    </source>
</evidence>
<evidence type="ECO:0000256" key="4">
    <source>
        <dbReference type="ARBA" id="ARBA00022692"/>
    </source>
</evidence>
<dbReference type="AlphaFoldDB" id="A0A553HQ42"/>
<evidence type="ECO:0000256" key="5">
    <source>
        <dbReference type="ARBA" id="ARBA00022989"/>
    </source>
</evidence>
<reference evidence="11" key="1">
    <citation type="submission" date="2019-06" db="EMBL/GenBank/DDBJ databases">
        <title>Draft genome sequence of the griseofulvin-producing fungus Xylaria cubensis strain G536.</title>
        <authorList>
            <person name="Mead M.E."/>
            <person name="Raja H.A."/>
            <person name="Steenwyk J.L."/>
            <person name="Knowles S.L."/>
            <person name="Oberlies N.H."/>
            <person name="Rokas A."/>
        </authorList>
    </citation>
    <scope>NUCLEOTIDE SEQUENCE [LARGE SCALE GENOMIC DNA]</scope>
    <source>
        <strain evidence="11">G536</strain>
    </source>
</reference>
<feature type="transmembrane region" description="Helical" evidence="8">
    <location>
        <begin position="123"/>
        <end position="144"/>
    </location>
</feature>
<feature type="transmembrane region" description="Helical" evidence="8">
    <location>
        <begin position="453"/>
        <end position="473"/>
    </location>
</feature>
<keyword evidence="6 8" id="KW-0472">Membrane</keyword>
<dbReference type="PROSITE" id="PS50850">
    <property type="entry name" value="MFS"/>
    <property type="match status" value="1"/>
</dbReference>
<comment type="caution">
    <text evidence="10">The sequence shown here is derived from an EMBL/GenBank/DDBJ whole genome shotgun (WGS) entry which is preliminary data.</text>
</comment>
<keyword evidence="5 8" id="KW-1133">Transmembrane helix</keyword>
<evidence type="ECO:0000256" key="7">
    <source>
        <dbReference type="SAM" id="MobiDB-lite"/>
    </source>
</evidence>
<dbReference type="PANTHER" id="PTHR23508:SF10">
    <property type="entry name" value="CARBOXYLIC ACID TRANSPORTER PROTEIN HOMOLOG"/>
    <property type="match status" value="1"/>
</dbReference>
<dbReference type="Pfam" id="PF00083">
    <property type="entry name" value="Sugar_tr"/>
    <property type="match status" value="1"/>
</dbReference>
<evidence type="ECO:0000313" key="10">
    <source>
        <dbReference type="EMBL" id="TRX90067.1"/>
    </source>
</evidence>
<evidence type="ECO:0000256" key="3">
    <source>
        <dbReference type="ARBA" id="ARBA00022448"/>
    </source>
</evidence>
<dbReference type="FunFam" id="1.20.1250.20:FF:000140">
    <property type="entry name" value="Putative MFS phospholipid transporter"/>
    <property type="match status" value="1"/>
</dbReference>
<feature type="transmembrane region" description="Helical" evidence="8">
    <location>
        <begin position="226"/>
        <end position="252"/>
    </location>
</feature>
<dbReference type="InterPro" id="IPR020846">
    <property type="entry name" value="MFS_dom"/>
</dbReference>
<gene>
    <name evidence="10" type="ORF">FHL15_008986</name>
</gene>
<dbReference type="Proteomes" id="UP000319160">
    <property type="component" value="Unassembled WGS sequence"/>
</dbReference>
<protein>
    <recommendedName>
        <fullName evidence="9">Major facilitator superfamily (MFS) profile domain-containing protein</fullName>
    </recommendedName>
</protein>
<keyword evidence="4 8" id="KW-0812">Transmembrane</keyword>
<evidence type="ECO:0000313" key="11">
    <source>
        <dbReference type="Proteomes" id="UP000319160"/>
    </source>
</evidence>
<keyword evidence="11" id="KW-1185">Reference proteome</keyword>
<feature type="transmembrane region" description="Helical" evidence="8">
    <location>
        <begin position="191"/>
        <end position="214"/>
    </location>
</feature>
<feature type="transmembrane region" description="Helical" evidence="8">
    <location>
        <begin position="287"/>
        <end position="312"/>
    </location>
</feature>